<dbReference type="AlphaFoldDB" id="A0A0A2F218"/>
<accession>A0A0A2F218</accession>
<protein>
    <submittedName>
        <fullName evidence="1">Uncharacterized protein</fullName>
    </submittedName>
</protein>
<sequence>MDRTVRIALEDIKTKAKGREENYLQAVAFSMLFKSIHNSSILLSDSVSVRKNRKALLSRLGVGEKKFSQCLSFCRMYGLLVPVDEKREKFVPLYKKRERLSKIQLERQGKKVTVNYVVHLLRSAIALDHIRFVELLKDSDTLLNSDARAVSPRKLERARKIINRFADGEVRETISVRAFSKKIGASKYKTRKALNHILEKGYAEKEAVLLNPRRINKCEGFREIMNATEADMERDYLRGNIIHGEHGKKAYGVFKDGYIVYQTSNKWTLTELGRKQGKFITKKKTKAKKTSMDGSSKTPYLAMAGAEKFGMFH</sequence>
<dbReference type="EMBL" id="JRAI01000061">
    <property type="protein sequence ID" value="KGN85061.1"/>
    <property type="molecule type" value="Genomic_DNA"/>
</dbReference>
<gene>
    <name evidence="1" type="ORF">HR08_07080</name>
</gene>
<comment type="caution">
    <text evidence="1">The sequence shown here is derived from an EMBL/GenBank/DDBJ whole genome shotgun (WGS) entry which is preliminary data.</text>
</comment>
<dbReference type="RefSeq" id="WP_039421369.1">
    <property type="nucleotide sequence ID" value="NZ_JRAI01000061.1"/>
</dbReference>
<evidence type="ECO:0000313" key="2">
    <source>
        <dbReference type="Proteomes" id="UP000030130"/>
    </source>
</evidence>
<dbReference type="Proteomes" id="UP000030130">
    <property type="component" value="Unassembled WGS sequence"/>
</dbReference>
<evidence type="ECO:0000313" key="1">
    <source>
        <dbReference type="EMBL" id="KGN85061.1"/>
    </source>
</evidence>
<organism evidence="1 2">
    <name type="scientific">Porphyromonas gulae</name>
    <dbReference type="NCBI Taxonomy" id="111105"/>
    <lineage>
        <taxon>Bacteria</taxon>
        <taxon>Pseudomonadati</taxon>
        <taxon>Bacteroidota</taxon>
        <taxon>Bacteroidia</taxon>
        <taxon>Bacteroidales</taxon>
        <taxon>Porphyromonadaceae</taxon>
        <taxon>Porphyromonas</taxon>
    </lineage>
</organism>
<name>A0A0A2F218_9PORP</name>
<reference evidence="1 2" key="1">
    <citation type="submission" date="2014-08" db="EMBL/GenBank/DDBJ databases">
        <title>Porphyromonas gulae strain:COT-052_OH1451 Genome sequencing.</title>
        <authorList>
            <person name="Wallis C."/>
            <person name="Deusch O."/>
            <person name="O'Flynn C."/>
            <person name="Davis I."/>
            <person name="Jospin G."/>
            <person name="Darling A.E."/>
            <person name="Coil D.A."/>
            <person name="Alexiev A."/>
            <person name="Horsfall A."/>
            <person name="Kirkwood N."/>
            <person name="Harris S."/>
            <person name="Eisen J.A."/>
        </authorList>
    </citation>
    <scope>NUCLEOTIDE SEQUENCE [LARGE SCALE GENOMIC DNA]</scope>
    <source>
        <strain evidence="2">COT-052 OH1451</strain>
    </source>
</reference>
<proteinExistence type="predicted"/>